<gene>
    <name evidence="2" type="ORF">NPIL_492901</name>
</gene>
<feature type="region of interest" description="Disordered" evidence="1">
    <location>
        <begin position="1"/>
        <end position="46"/>
    </location>
</feature>
<sequence length="134" mass="14931">MDPPKNHSGKQGPPKNHSGKQGPPKNHSGKQGPPKNQSGKQGPLMNRTLGIPVVNITNFMADGIRVNSWIRALILRIPSCEIKIDECDRVRGFIVIKRFKNINEFDISGRPGNYSDGVKWHSSEIDDNDITHKL</sequence>
<protein>
    <submittedName>
        <fullName evidence="2">Uncharacterized protein</fullName>
    </submittedName>
</protein>
<proteinExistence type="predicted"/>
<evidence type="ECO:0000313" key="2">
    <source>
        <dbReference type="EMBL" id="GFT07356.1"/>
    </source>
</evidence>
<accession>A0A8X6NDD4</accession>
<organism evidence="2 3">
    <name type="scientific">Nephila pilipes</name>
    <name type="common">Giant wood spider</name>
    <name type="synonym">Nephila maculata</name>
    <dbReference type="NCBI Taxonomy" id="299642"/>
    <lineage>
        <taxon>Eukaryota</taxon>
        <taxon>Metazoa</taxon>
        <taxon>Ecdysozoa</taxon>
        <taxon>Arthropoda</taxon>
        <taxon>Chelicerata</taxon>
        <taxon>Arachnida</taxon>
        <taxon>Araneae</taxon>
        <taxon>Araneomorphae</taxon>
        <taxon>Entelegynae</taxon>
        <taxon>Araneoidea</taxon>
        <taxon>Nephilidae</taxon>
        <taxon>Nephila</taxon>
    </lineage>
</organism>
<name>A0A8X6NDD4_NEPPI</name>
<keyword evidence="3" id="KW-1185">Reference proteome</keyword>
<dbReference type="AlphaFoldDB" id="A0A8X6NDD4"/>
<evidence type="ECO:0000313" key="3">
    <source>
        <dbReference type="Proteomes" id="UP000887013"/>
    </source>
</evidence>
<dbReference type="EMBL" id="BMAW01103087">
    <property type="protein sequence ID" value="GFT07356.1"/>
    <property type="molecule type" value="Genomic_DNA"/>
</dbReference>
<evidence type="ECO:0000256" key="1">
    <source>
        <dbReference type="SAM" id="MobiDB-lite"/>
    </source>
</evidence>
<reference evidence="2" key="1">
    <citation type="submission" date="2020-08" db="EMBL/GenBank/DDBJ databases">
        <title>Multicomponent nature underlies the extraordinary mechanical properties of spider dragline silk.</title>
        <authorList>
            <person name="Kono N."/>
            <person name="Nakamura H."/>
            <person name="Mori M."/>
            <person name="Yoshida Y."/>
            <person name="Ohtoshi R."/>
            <person name="Malay A.D."/>
            <person name="Moran D.A.P."/>
            <person name="Tomita M."/>
            <person name="Numata K."/>
            <person name="Arakawa K."/>
        </authorList>
    </citation>
    <scope>NUCLEOTIDE SEQUENCE</scope>
</reference>
<comment type="caution">
    <text evidence="2">The sequence shown here is derived from an EMBL/GenBank/DDBJ whole genome shotgun (WGS) entry which is preliminary data.</text>
</comment>
<dbReference type="Proteomes" id="UP000887013">
    <property type="component" value="Unassembled WGS sequence"/>
</dbReference>